<dbReference type="SUPFAM" id="SSF54001">
    <property type="entry name" value="Cysteine proteinases"/>
    <property type="match status" value="1"/>
</dbReference>
<dbReference type="Gene3D" id="3.90.1720.10">
    <property type="entry name" value="endopeptidase domain like (from Nostoc punctiforme)"/>
    <property type="match status" value="1"/>
</dbReference>
<dbReference type="EMBL" id="JAKNAX010000180">
    <property type="protein sequence ID" value="MDE1348516.1"/>
    <property type="molecule type" value="Genomic_DNA"/>
</dbReference>
<reference evidence="1" key="1">
    <citation type="submission" date="2022-02" db="EMBL/GenBank/DDBJ databases">
        <title>Emergence and expansion in Europe of a Vibrio aestuarianus clonal complex pathogenic for oysters.</title>
        <authorList>
            <person name="Mesnil A."/>
            <person name="Travers M.-A."/>
        </authorList>
    </citation>
    <scope>NUCLEOTIDE SEQUENCE</scope>
    <source>
        <strain evidence="1">19_064_15T1</strain>
    </source>
</reference>
<accession>A0A9X4FHY0</accession>
<evidence type="ECO:0000313" key="1">
    <source>
        <dbReference type="EMBL" id="MDE1348516.1"/>
    </source>
</evidence>
<evidence type="ECO:0000313" key="2">
    <source>
        <dbReference type="Proteomes" id="UP001140978"/>
    </source>
</evidence>
<dbReference type="RefSeq" id="WP_274676406.1">
    <property type="nucleotide sequence ID" value="NZ_JAKNAX010000180.1"/>
</dbReference>
<dbReference type="AlphaFoldDB" id="A0A9X4FHY0"/>
<organism evidence="1 2">
    <name type="scientific">Vibrio aestuarianus</name>
    <dbReference type="NCBI Taxonomy" id="28171"/>
    <lineage>
        <taxon>Bacteria</taxon>
        <taxon>Pseudomonadati</taxon>
        <taxon>Pseudomonadota</taxon>
        <taxon>Gammaproteobacteria</taxon>
        <taxon>Vibrionales</taxon>
        <taxon>Vibrionaceae</taxon>
        <taxon>Vibrio</taxon>
    </lineage>
</organism>
<name>A0A9X4FHY0_9VIBR</name>
<protein>
    <submittedName>
        <fullName evidence="1">Uncharacterized protein</fullName>
    </submittedName>
</protein>
<comment type="caution">
    <text evidence="1">The sequence shown here is derived from an EMBL/GenBank/DDBJ whole genome shotgun (WGS) entry which is preliminary data.</text>
</comment>
<sequence length="259" mass="29358">MVRGEKNAFVDGLNTFSDALQPGDIILVLGTAGTSKALLKAQKRVYSKARSSHVIVSQMDFICVDAVPKIGVSPRVIPDLLNDVEADWQVIRCKEVSEKHHETIMKTCAYYLEQPYLIFPSKKPAKKYSYCSELARKIYAESGLEKSGIPTNKIIKPCDFDQLADESQRWEDVTASVKPYIEFCIAHADILRFIAKTYIQGIDLNRQRFKERAETKKSTIKRMKAGEISKEEADRIISAINKTESSLNYKFWDHSQAKA</sequence>
<dbReference type="Proteomes" id="UP001140978">
    <property type="component" value="Unassembled WGS sequence"/>
</dbReference>
<dbReference type="InterPro" id="IPR038765">
    <property type="entry name" value="Papain-like_cys_pep_sf"/>
</dbReference>
<gene>
    <name evidence="1" type="ORF">L9X51_19355</name>
</gene>
<proteinExistence type="predicted"/>